<evidence type="ECO:0000313" key="1">
    <source>
        <dbReference type="EMBL" id="KIJ89508.1"/>
    </source>
</evidence>
<organism evidence="1 2">
    <name type="scientific">Laccaria amethystina LaAM-08-1</name>
    <dbReference type="NCBI Taxonomy" id="1095629"/>
    <lineage>
        <taxon>Eukaryota</taxon>
        <taxon>Fungi</taxon>
        <taxon>Dikarya</taxon>
        <taxon>Basidiomycota</taxon>
        <taxon>Agaricomycotina</taxon>
        <taxon>Agaricomycetes</taxon>
        <taxon>Agaricomycetidae</taxon>
        <taxon>Agaricales</taxon>
        <taxon>Agaricineae</taxon>
        <taxon>Hydnangiaceae</taxon>
        <taxon>Laccaria</taxon>
    </lineage>
</organism>
<evidence type="ECO:0000313" key="2">
    <source>
        <dbReference type="Proteomes" id="UP000054477"/>
    </source>
</evidence>
<gene>
    <name evidence="1" type="ORF">K443DRAFT_687252</name>
</gene>
<dbReference type="EMBL" id="KN839657">
    <property type="protein sequence ID" value="KIJ89508.1"/>
    <property type="molecule type" value="Genomic_DNA"/>
</dbReference>
<keyword evidence="2" id="KW-1185">Reference proteome</keyword>
<dbReference type="HOGENOM" id="CLU_3092986_0_0_1"/>
<reference evidence="2" key="2">
    <citation type="submission" date="2015-01" db="EMBL/GenBank/DDBJ databases">
        <title>Evolutionary Origins and Diversification of the Mycorrhizal Mutualists.</title>
        <authorList>
            <consortium name="DOE Joint Genome Institute"/>
            <consortium name="Mycorrhizal Genomics Consortium"/>
            <person name="Kohler A."/>
            <person name="Kuo A."/>
            <person name="Nagy L.G."/>
            <person name="Floudas D."/>
            <person name="Copeland A."/>
            <person name="Barry K.W."/>
            <person name="Cichocki N."/>
            <person name="Veneault-Fourrey C."/>
            <person name="LaButti K."/>
            <person name="Lindquist E.A."/>
            <person name="Lipzen A."/>
            <person name="Lundell T."/>
            <person name="Morin E."/>
            <person name="Murat C."/>
            <person name="Riley R."/>
            <person name="Ohm R."/>
            <person name="Sun H."/>
            <person name="Tunlid A."/>
            <person name="Henrissat B."/>
            <person name="Grigoriev I.V."/>
            <person name="Hibbett D.S."/>
            <person name="Martin F."/>
        </authorList>
    </citation>
    <scope>NUCLEOTIDE SEQUENCE [LARGE SCALE GENOMIC DNA]</scope>
    <source>
        <strain evidence="2">LaAM-08-1</strain>
    </source>
</reference>
<sequence length="61" mass="6624">MVVLCKQNILLLVVAERFNITTNSPRVGVGTSPAGLCARLRKLDSSERTYKTSPSALNFEG</sequence>
<proteinExistence type="predicted"/>
<protein>
    <submittedName>
        <fullName evidence="1">Uncharacterized protein</fullName>
    </submittedName>
</protein>
<dbReference type="AlphaFoldDB" id="A0A0C9WPM9"/>
<feature type="non-terminal residue" evidence="1">
    <location>
        <position position="61"/>
    </location>
</feature>
<reference evidence="1 2" key="1">
    <citation type="submission" date="2014-04" db="EMBL/GenBank/DDBJ databases">
        <authorList>
            <consortium name="DOE Joint Genome Institute"/>
            <person name="Kuo A."/>
            <person name="Kohler A."/>
            <person name="Nagy L.G."/>
            <person name="Floudas D."/>
            <person name="Copeland A."/>
            <person name="Barry K.W."/>
            <person name="Cichocki N."/>
            <person name="Veneault-Fourrey C."/>
            <person name="LaButti K."/>
            <person name="Lindquist E.A."/>
            <person name="Lipzen A."/>
            <person name="Lundell T."/>
            <person name="Morin E."/>
            <person name="Murat C."/>
            <person name="Sun H."/>
            <person name="Tunlid A."/>
            <person name="Henrissat B."/>
            <person name="Grigoriev I.V."/>
            <person name="Hibbett D.S."/>
            <person name="Martin F."/>
            <person name="Nordberg H.P."/>
            <person name="Cantor M.N."/>
            <person name="Hua S.X."/>
        </authorList>
    </citation>
    <scope>NUCLEOTIDE SEQUENCE [LARGE SCALE GENOMIC DNA]</scope>
    <source>
        <strain evidence="1 2">LaAM-08-1</strain>
    </source>
</reference>
<dbReference type="Proteomes" id="UP000054477">
    <property type="component" value="Unassembled WGS sequence"/>
</dbReference>
<accession>A0A0C9WPM9</accession>
<name>A0A0C9WPM9_9AGAR</name>